<sequence length="116" mass="12670">MFIDPIQTLNSIADISRLNKADGSDKLVNSTNDITDAGSAQGAQIPFKTVYEEAIQDVINTDQQVNVDAQALATGKSDNLHQYSIDIAKAQLSINLLAELRNKALDSYNEIMRMSV</sequence>
<dbReference type="KEGG" id="amij:EQM06_01410"/>
<evidence type="ECO:0000313" key="7">
    <source>
        <dbReference type="Proteomes" id="UP000287601"/>
    </source>
</evidence>
<dbReference type="OrthoDB" id="9812413at2"/>
<dbReference type="HAMAP" id="MF_00724">
    <property type="entry name" value="FliE"/>
    <property type="match status" value="1"/>
</dbReference>
<dbReference type="GO" id="GO:0003774">
    <property type="term" value="F:cytoskeletal motor activity"/>
    <property type="evidence" value="ECO:0007669"/>
    <property type="project" value="InterPro"/>
</dbReference>
<evidence type="ECO:0000256" key="2">
    <source>
        <dbReference type="ARBA" id="ARBA00009272"/>
    </source>
</evidence>
<proteinExistence type="inferred from homology"/>
<keyword evidence="6" id="KW-0966">Cell projection</keyword>
<gene>
    <name evidence="4 6" type="primary">fliE</name>
    <name evidence="6" type="ORF">EQM06_01410</name>
</gene>
<dbReference type="EMBL" id="CP035281">
    <property type="protein sequence ID" value="QAT41990.1"/>
    <property type="molecule type" value="Genomic_DNA"/>
</dbReference>
<dbReference type="GO" id="GO:0009425">
    <property type="term" value="C:bacterial-type flagellum basal body"/>
    <property type="evidence" value="ECO:0007669"/>
    <property type="project" value="UniProtKB-SubCell"/>
</dbReference>
<dbReference type="PANTHER" id="PTHR34653">
    <property type="match status" value="1"/>
</dbReference>
<dbReference type="AlphaFoldDB" id="A0A410PSV9"/>
<keyword evidence="6" id="KW-0969">Cilium</keyword>
<evidence type="ECO:0000313" key="6">
    <source>
        <dbReference type="EMBL" id="QAT41990.1"/>
    </source>
</evidence>
<evidence type="ECO:0000256" key="3">
    <source>
        <dbReference type="ARBA" id="ARBA00023143"/>
    </source>
</evidence>
<dbReference type="NCBIfam" id="TIGR00205">
    <property type="entry name" value="fliE"/>
    <property type="match status" value="1"/>
</dbReference>
<dbReference type="Pfam" id="PF02049">
    <property type="entry name" value="FliE"/>
    <property type="match status" value="1"/>
</dbReference>
<comment type="similarity">
    <text evidence="2 4">Belongs to the FliE family.</text>
</comment>
<organism evidence="6 7">
    <name type="scientific">Aminipila luticellarii</name>
    <dbReference type="NCBI Taxonomy" id="2507160"/>
    <lineage>
        <taxon>Bacteria</taxon>
        <taxon>Bacillati</taxon>
        <taxon>Bacillota</taxon>
        <taxon>Clostridia</taxon>
        <taxon>Peptostreptococcales</taxon>
        <taxon>Anaerovoracaceae</taxon>
        <taxon>Aminipila</taxon>
    </lineage>
</organism>
<protein>
    <recommendedName>
        <fullName evidence="4 5">Flagellar hook-basal body complex protein FliE</fullName>
    </recommendedName>
</protein>
<dbReference type="InterPro" id="IPR001624">
    <property type="entry name" value="FliE"/>
</dbReference>
<dbReference type="PANTHER" id="PTHR34653:SF1">
    <property type="entry name" value="FLAGELLAR HOOK-BASAL BODY COMPLEX PROTEIN FLIE"/>
    <property type="match status" value="1"/>
</dbReference>
<keyword evidence="3 4" id="KW-0975">Bacterial flagellum</keyword>
<evidence type="ECO:0000256" key="5">
    <source>
        <dbReference type="NCBIfam" id="TIGR00205"/>
    </source>
</evidence>
<evidence type="ECO:0000256" key="4">
    <source>
        <dbReference type="HAMAP-Rule" id="MF_00724"/>
    </source>
</evidence>
<comment type="subcellular location">
    <subcellularLocation>
        <location evidence="1 4">Bacterial flagellum basal body</location>
    </subcellularLocation>
</comment>
<keyword evidence="7" id="KW-1185">Reference proteome</keyword>
<dbReference type="GO" id="GO:0005198">
    <property type="term" value="F:structural molecule activity"/>
    <property type="evidence" value="ECO:0007669"/>
    <property type="project" value="UniProtKB-UniRule"/>
</dbReference>
<keyword evidence="6" id="KW-0282">Flagellum</keyword>
<name>A0A410PSV9_9FIRM</name>
<evidence type="ECO:0000256" key="1">
    <source>
        <dbReference type="ARBA" id="ARBA00004117"/>
    </source>
</evidence>
<dbReference type="RefSeq" id="WP_128744644.1">
    <property type="nucleotide sequence ID" value="NZ_CP035281.1"/>
</dbReference>
<dbReference type="Proteomes" id="UP000287601">
    <property type="component" value="Chromosome"/>
</dbReference>
<reference evidence="6 7" key="1">
    <citation type="submission" date="2019-01" db="EMBL/GenBank/DDBJ databases">
        <title>Draft genomes of a novel of Aminipila strains.</title>
        <authorList>
            <person name="Ma S."/>
        </authorList>
    </citation>
    <scope>NUCLEOTIDE SEQUENCE [LARGE SCALE GENOMIC DNA]</scope>
    <source>
        <strain evidence="7">JN-39</strain>
    </source>
</reference>
<dbReference type="GO" id="GO:0071973">
    <property type="term" value="P:bacterial-type flagellum-dependent cell motility"/>
    <property type="evidence" value="ECO:0007669"/>
    <property type="project" value="InterPro"/>
</dbReference>
<dbReference type="PRINTS" id="PR01006">
    <property type="entry name" value="FLGHOOKFLIE"/>
</dbReference>
<accession>A0A410PSV9</accession>